<protein>
    <recommendedName>
        <fullName evidence="9">Ephrin RBD domain-containing protein</fullName>
    </recommendedName>
</protein>
<dbReference type="InterPro" id="IPR031328">
    <property type="entry name" value="Ephrin"/>
</dbReference>
<evidence type="ECO:0000256" key="6">
    <source>
        <dbReference type="PROSITE-ProRule" id="PRU00884"/>
    </source>
</evidence>
<evidence type="ECO:0000256" key="8">
    <source>
        <dbReference type="SAM" id="MobiDB-lite"/>
    </source>
</evidence>
<gene>
    <name evidence="10" type="ORF">TCAL_10290</name>
</gene>
<evidence type="ECO:0000313" key="10">
    <source>
        <dbReference type="EMBL" id="TRY70516.1"/>
    </source>
</evidence>
<dbReference type="GO" id="GO:0005886">
    <property type="term" value="C:plasma membrane"/>
    <property type="evidence" value="ECO:0007669"/>
    <property type="project" value="TreeGrafter"/>
</dbReference>
<dbReference type="PANTHER" id="PTHR11304">
    <property type="entry name" value="EPHRIN"/>
    <property type="match status" value="1"/>
</dbReference>
<evidence type="ECO:0000256" key="1">
    <source>
        <dbReference type="ARBA" id="ARBA00004370"/>
    </source>
</evidence>
<feature type="region of interest" description="Disordered" evidence="8">
    <location>
        <begin position="1"/>
        <end position="25"/>
    </location>
</feature>
<name>A0A553NYK7_TIGCA</name>
<dbReference type="GO" id="GO:0046875">
    <property type="term" value="F:ephrin receptor binding"/>
    <property type="evidence" value="ECO:0007669"/>
    <property type="project" value="TreeGrafter"/>
</dbReference>
<evidence type="ECO:0000259" key="9">
    <source>
        <dbReference type="PROSITE" id="PS51551"/>
    </source>
</evidence>
<dbReference type="OrthoDB" id="6250301at2759"/>
<comment type="similarity">
    <text evidence="6 7">Belongs to the ephrin family.</text>
</comment>
<dbReference type="InterPro" id="IPR008972">
    <property type="entry name" value="Cupredoxin"/>
</dbReference>
<evidence type="ECO:0000256" key="7">
    <source>
        <dbReference type="RuleBase" id="RU004375"/>
    </source>
</evidence>
<dbReference type="PROSITE" id="PS51551">
    <property type="entry name" value="EPHRIN_RBD_2"/>
    <property type="match status" value="1"/>
</dbReference>
<dbReference type="AlphaFoldDB" id="A0A553NYK7"/>
<dbReference type="PANTHER" id="PTHR11304:SF29">
    <property type="entry name" value="EPHRIN"/>
    <property type="match status" value="1"/>
</dbReference>
<evidence type="ECO:0000256" key="4">
    <source>
        <dbReference type="ARBA" id="ARBA00023157"/>
    </source>
</evidence>
<comment type="caution">
    <text evidence="6">Lacks conserved residue(s) required for the propagation of feature annotation.</text>
</comment>
<feature type="domain" description="Ephrin RBD" evidence="9">
    <location>
        <begin position="57"/>
        <end position="193"/>
    </location>
</feature>
<dbReference type="STRING" id="6832.A0A553NYK7"/>
<evidence type="ECO:0000256" key="5">
    <source>
        <dbReference type="ARBA" id="ARBA00023180"/>
    </source>
</evidence>
<dbReference type="CDD" id="cd02675">
    <property type="entry name" value="Ephrin_ectodomain"/>
    <property type="match status" value="1"/>
</dbReference>
<keyword evidence="5" id="KW-0325">Glycoprotein</keyword>
<keyword evidence="3 7" id="KW-0472">Membrane</keyword>
<feature type="disulfide bond" evidence="6">
    <location>
        <begin position="92"/>
        <end position="132"/>
    </location>
</feature>
<comment type="caution">
    <text evidence="10">The sequence shown here is derived from an EMBL/GenBank/DDBJ whole genome shotgun (WGS) entry which is preliminary data.</text>
</comment>
<dbReference type="GO" id="GO:0007411">
    <property type="term" value="P:axon guidance"/>
    <property type="evidence" value="ECO:0007669"/>
    <property type="project" value="TreeGrafter"/>
</dbReference>
<dbReference type="Gene3D" id="2.60.40.420">
    <property type="entry name" value="Cupredoxins - blue copper proteins"/>
    <property type="match status" value="1"/>
</dbReference>
<dbReference type="Proteomes" id="UP000318571">
    <property type="component" value="Chromosome 9"/>
</dbReference>
<keyword evidence="11" id="KW-1185">Reference proteome</keyword>
<evidence type="ECO:0000256" key="2">
    <source>
        <dbReference type="ARBA" id="ARBA00022729"/>
    </source>
</evidence>
<dbReference type="EMBL" id="VCGU01000009">
    <property type="protein sequence ID" value="TRY70516.1"/>
    <property type="molecule type" value="Genomic_DNA"/>
</dbReference>
<dbReference type="GO" id="GO:0048013">
    <property type="term" value="P:ephrin receptor signaling pathway"/>
    <property type="evidence" value="ECO:0007669"/>
    <property type="project" value="TreeGrafter"/>
</dbReference>
<accession>A0A553NYK7</accession>
<keyword evidence="4 6" id="KW-1015">Disulfide bond</keyword>
<dbReference type="Pfam" id="PF00812">
    <property type="entry name" value="Ephrin"/>
    <property type="match status" value="1"/>
</dbReference>
<evidence type="ECO:0000313" key="11">
    <source>
        <dbReference type="Proteomes" id="UP000318571"/>
    </source>
</evidence>
<evidence type="ECO:0000256" key="3">
    <source>
        <dbReference type="ARBA" id="ARBA00023136"/>
    </source>
</evidence>
<dbReference type="SUPFAM" id="SSF49503">
    <property type="entry name" value="Cupredoxins"/>
    <property type="match status" value="1"/>
</dbReference>
<dbReference type="InterPro" id="IPR001799">
    <property type="entry name" value="Ephrin_RBD"/>
</dbReference>
<reference evidence="10 11" key="1">
    <citation type="journal article" date="2018" name="Nat. Ecol. Evol.">
        <title>Genomic signatures of mitonuclear coevolution across populations of Tigriopus californicus.</title>
        <authorList>
            <person name="Barreto F.S."/>
            <person name="Watson E.T."/>
            <person name="Lima T.G."/>
            <person name="Willett C.S."/>
            <person name="Edmands S."/>
            <person name="Li W."/>
            <person name="Burton R.S."/>
        </authorList>
    </citation>
    <scope>NUCLEOTIDE SEQUENCE [LARGE SCALE GENOMIC DNA]</scope>
    <source>
        <strain evidence="10 11">San Diego</strain>
    </source>
</reference>
<organism evidence="10 11">
    <name type="scientific">Tigriopus californicus</name>
    <name type="common">Marine copepod</name>
    <dbReference type="NCBI Taxonomy" id="6832"/>
    <lineage>
        <taxon>Eukaryota</taxon>
        <taxon>Metazoa</taxon>
        <taxon>Ecdysozoa</taxon>
        <taxon>Arthropoda</taxon>
        <taxon>Crustacea</taxon>
        <taxon>Multicrustacea</taxon>
        <taxon>Hexanauplia</taxon>
        <taxon>Copepoda</taxon>
        <taxon>Harpacticoida</taxon>
        <taxon>Harpacticidae</taxon>
        <taxon>Tigriopus</taxon>
    </lineage>
</organism>
<sequence length="356" mass="40650">MVSLFQDFKESRTERKAIPTPRHDNNKSIPIIMNTSMCMLWAMATSLMMLVHPASTSKVHYLHWNHASPMFRIDNTEHIVDVEEFDQVNIICPVSKPGIDPLPEQHVIYSVSRDEFDKCRITNPKPKIVAICNQPYRLMYFTITFRSFTPTPGGLEFHPGQDYYFISTSNGHDLHRRVGGGCATHNMRMMFKMKPSPEPEVVLAPAEDDSNVEETTEVSPEFQSHLNSITDGTTEKVPRYYFKTVRMPDAEPRDVFYYHPKDVTKQMMRKKSSTMANREKMPPHPAANEVLKRKSFDFKSSDNSEDSSFQRHRLLGSWSPFISVTTTSGVAGLHETSTSILAAMTLLPTLALLRLF</sequence>
<proteinExistence type="inferred from homology"/>
<feature type="compositionally biased region" description="Basic and acidic residues" evidence="8">
    <location>
        <begin position="7"/>
        <end position="25"/>
    </location>
</feature>
<dbReference type="PRINTS" id="PR01347">
    <property type="entry name" value="EPHRIN"/>
</dbReference>
<comment type="subcellular location">
    <subcellularLocation>
        <location evidence="1">Membrane</location>
    </subcellularLocation>
</comment>
<keyword evidence="2" id="KW-0732">Signal</keyword>